<dbReference type="InterPro" id="IPR023393">
    <property type="entry name" value="START-like_dom_sf"/>
</dbReference>
<dbReference type="Gene3D" id="3.30.530.20">
    <property type="match status" value="1"/>
</dbReference>
<dbReference type="Proteomes" id="UP001485043">
    <property type="component" value="Unassembled WGS sequence"/>
</dbReference>
<dbReference type="AlphaFoldDB" id="A0AAW1TAE1"/>
<accession>A0AAW1TAE1</accession>
<comment type="caution">
    <text evidence="1">The sequence shown here is derived from an EMBL/GenBank/DDBJ whole genome shotgun (WGS) entry which is preliminary data.</text>
</comment>
<dbReference type="SUPFAM" id="SSF55961">
    <property type="entry name" value="Bet v1-like"/>
    <property type="match status" value="1"/>
</dbReference>
<gene>
    <name evidence="1" type="ORF">WJX84_011695</name>
</gene>
<organism evidence="1 2">
    <name type="scientific">Apatococcus fuscideae</name>
    <dbReference type="NCBI Taxonomy" id="2026836"/>
    <lineage>
        <taxon>Eukaryota</taxon>
        <taxon>Viridiplantae</taxon>
        <taxon>Chlorophyta</taxon>
        <taxon>core chlorophytes</taxon>
        <taxon>Trebouxiophyceae</taxon>
        <taxon>Chlorellales</taxon>
        <taxon>Chlorellaceae</taxon>
        <taxon>Apatococcus</taxon>
    </lineage>
</organism>
<evidence type="ECO:0000313" key="1">
    <source>
        <dbReference type="EMBL" id="KAK9865764.1"/>
    </source>
</evidence>
<reference evidence="1 2" key="1">
    <citation type="journal article" date="2024" name="Nat. Commun.">
        <title>Phylogenomics reveals the evolutionary origins of lichenization in chlorophyte algae.</title>
        <authorList>
            <person name="Puginier C."/>
            <person name="Libourel C."/>
            <person name="Otte J."/>
            <person name="Skaloud P."/>
            <person name="Haon M."/>
            <person name="Grisel S."/>
            <person name="Petersen M."/>
            <person name="Berrin J.G."/>
            <person name="Delaux P.M."/>
            <person name="Dal Grande F."/>
            <person name="Keller J."/>
        </authorList>
    </citation>
    <scope>NUCLEOTIDE SEQUENCE [LARGE SCALE GENOMIC DNA]</scope>
    <source>
        <strain evidence="1 2">SAG 2523</strain>
    </source>
</reference>
<evidence type="ECO:0000313" key="2">
    <source>
        <dbReference type="Proteomes" id="UP001485043"/>
    </source>
</evidence>
<sequence>MTDAIAPGLVPARMCTSCILAAGIEPCWDQIRDFGRFSSWMKMIVMAGTPCPVASYMMGGACGCTVGAVRAIEFGPNRLLEQLDALDDNKHVLKFHILSHPSNLNPFPGSYVNSRTEMSMQPISMGNQTRFECDTNYLTEPENLEAMQTTFQVFQETILQNLQQWALSLGHLGSGGSKGPSLAAIQVVLFYRQAPTAGLKSSGERPYTQLHGLQAASRRLLCSRTQVMQEAPAGRPPFLSIQTAENVLKPGKQREGGR</sequence>
<keyword evidence="2" id="KW-1185">Reference proteome</keyword>
<dbReference type="EMBL" id="JALJOV010000219">
    <property type="protein sequence ID" value="KAK9865764.1"/>
    <property type="molecule type" value="Genomic_DNA"/>
</dbReference>
<protein>
    <submittedName>
        <fullName evidence="1">Uncharacterized protein</fullName>
    </submittedName>
</protein>
<proteinExistence type="predicted"/>
<name>A0AAW1TAE1_9CHLO</name>